<dbReference type="Proteomes" id="UP000236732">
    <property type="component" value="Unassembled WGS sequence"/>
</dbReference>
<keyword evidence="3" id="KW-1185">Reference proteome</keyword>
<dbReference type="PROSITE" id="PS50022">
    <property type="entry name" value="FA58C_3"/>
    <property type="match status" value="1"/>
</dbReference>
<feature type="domain" description="F5/8 type C" evidence="1">
    <location>
        <begin position="1"/>
        <end position="35"/>
    </location>
</feature>
<protein>
    <recommendedName>
        <fullName evidence="1">F5/8 type C domain-containing protein</fullName>
    </recommendedName>
</protein>
<dbReference type="InterPro" id="IPR000421">
    <property type="entry name" value="FA58C"/>
</dbReference>
<name>A0A1H5ZBM8_9ACTN</name>
<accession>A0A1H5ZBM8</accession>
<gene>
    <name evidence="2" type="ORF">SAMN05444920_102622</name>
</gene>
<organism evidence="2 3">
    <name type="scientific">Nonomuraea solani</name>
    <dbReference type="NCBI Taxonomy" id="1144553"/>
    <lineage>
        <taxon>Bacteria</taxon>
        <taxon>Bacillati</taxon>
        <taxon>Actinomycetota</taxon>
        <taxon>Actinomycetes</taxon>
        <taxon>Streptosporangiales</taxon>
        <taxon>Streptosporangiaceae</taxon>
        <taxon>Nonomuraea</taxon>
    </lineage>
</organism>
<dbReference type="EMBL" id="FNVT01000002">
    <property type="protein sequence ID" value="SEG33474.1"/>
    <property type="molecule type" value="Genomic_DNA"/>
</dbReference>
<evidence type="ECO:0000259" key="1">
    <source>
        <dbReference type="PROSITE" id="PS50022"/>
    </source>
</evidence>
<evidence type="ECO:0000313" key="3">
    <source>
        <dbReference type="Proteomes" id="UP000236732"/>
    </source>
</evidence>
<evidence type="ECO:0000313" key="2">
    <source>
        <dbReference type="EMBL" id="SEG33474.1"/>
    </source>
</evidence>
<sequence>MQLWAVFDGVPDDAEWLEVNLGPLGTFKNVAVTAA</sequence>
<proteinExistence type="predicted"/>
<dbReference type="AlphaFoldDB" id="A0A1H5ZBM8"/>
<reference evidence="2 3" key="1">
    <citation type="submission" date="2016-10" db="EMBL/GenBank/DDBJ databases">
        <authorList>
            <person name="de Groot N.N."/>
        </authorList>
    </citation>
    <scope>NUCLEOTIDE SEQUENCE [LARGE SCALE GENOMIC DNA]</scope>
    <source>
        <strain evidence="2 3">CGMCC 4.7037</strain>
    </source>
</reference>